<dbReference type="Proteomes" id="UP000663699">
    <property type="component" value="Chromosome 1"/>
</dbReference>
<evidence type="ECO:0000256" key="1">
    <source>
        <dbReference type="ARBA" id="ARBA00004141"/>
    </source>
</evidence>
<feature type="domain" description="Cation efflux protein cytoplasmic" evidence="10">
    <location>
        <begin position="303"/>
        <end position="362"/>
    </location>
</feature>
<evidence type="ECO:0000313" key="12">
    <source>
        <dbReference type="Proteomes" id="UP000663699"/>
    </source>
</evidence>
<dbReference type="PANTHER" id="PTHR45820">
    <property type="entry name" value="FI23527P1"/>
    <property type="match status" value="1"/>
</dbReference>
<dbReference type="AlphaFoldDB" id="A0A899G6H8"/>
<dbReference type="GO" id="GO:0006882">
    <property type="term" value="P:intracellular zinc ion homeostasis"/>
    <property type="evidence" value="ECO:0007669"/>
    <property type="project" value="TreeGrafter"/>
</dbReference>
<evidence type="ECO:0000256" key="2">
    <source>
        <dbReference type="ARBA" id="ARBA00008873"/>
    </source>
</evidence>
<evidence type="ECO:0008006" key="13">
    <source>
        <dbReference type="Google" id="ProtNLM"/>
    </source>
</evidence>
<organism evidence="11 12">
    <name type="scientific">Pneumocystis wakefieldiae</name>
    <dbReference type="NCBI Taxonomy" id="38082"/>
    <lineage>
        <taxon>Eukaryota</taxon>
        <taxon>Fungi</taxon>
        <taxon>Dikarya</taxon>
        <taxon>Ascomycota</taxon>
        <taxon>Taphrinomycotina</taxon>
        <taxon>Pneumocystomycetes</taxon>
        <taxon>Pneumocystaceae</taxon>
        <taxon>Pneumocystis</taxon>
    </lineage>
</organism>
<sequence>MGLIKKIKAFFSYINNLSRRFLSHKKRIIILLIVDVTFFAMELKILFIAIALIANSLALFADSFHLLNDVVSLVISLWSIKLALRKNSSAKYTYGWQRAEVLGALINGIFLMALCLTILLQAIQRFFEKDEIHNPRLVFIVGSIGILGNILGLFLFHDFKHHHKNKRFKDEERAYGYGSTKNIVDSYKDDIGENSKNDSLIQRLLNEHNNHNHAKQGNNSAYVYSNLNMKGVFLHVFGDILGNISVIITALFVWLTDFSWKHYVDPAISIIISIIIFVNALPLVKSSSLILLQVAPKNIRVIGILSVHELHIWQLSDTKLIASAHILTDTSFNNAEKYMNIIASVRHCLHAYGIHSSTIQLEFHGVYPHRAFFTEENNEKSSCLLRCVGGEECLDSRCCISSN</sequence>
<gene>
    <name evidence="11" type="ORF">MERGE_000342</name>
</gene>
<dbReference type="InterPro" id="IPR027470">
    <property type="entry name" value="Cation_efflux_CTD"/>
</dbReference>
<evidence type="ECO:0000256" key="6">
    <source>
        <dbReference type="ARBA" id="ARBA00022989"/>
    </source>
</evidence>
<dbReference type="OrthoDB" id="9944568at2759"/>
<proteinExistence type="inferred from homology"/>
<feature type="transmembrane region" description="Helical" evidence="8">
    <location>
        <begin position="136"/>
        <end position="156"/>
    </location>
</feature>
<evidence type="ECO:0000259" key="9">
    <source>
        <dbReference type="Pfam" id="PF01545"/>
    </source>
</evidence>
<keyword evidence="12" id="KW-1185">Reference proteome</keyword>
<comment type="subcellular location">
    <subcellularLocation>
        <location evidence="1">Membrane</location>
        <topology evidence="1">Multi-pass membrane protein</topology>
    </subcellularLocation>
</comment>
<feature type="transmembrane region" description="Helical" evidence="8">
    <location>
        <begin position="104"/>
        <end position="124"/>
    </location>
</feature>
<reference evidence="11" key="1">
    <citation type="submission" date="2020-06" db="EMBL/GenBank/DDBJ databases">
        <title>Genomes of multiple members of Pneumocystis genus reveal paths to human pathogen Pneumocystis jirovecii.</title>
        <authorList>
            <person name="Cisse O.H."/>
            <person name="Ma L."/>
            <person name="Dekker J."/>
            <person name="Khil P."/>
            <person name="Jo J."/>
            <person name="Brenchley J."/>
            <person name="Blair R."/>
            <person name="Pahar B."/>
            <person name="Chabe M."/>
            <person name="Van Rompay K.A."/>
            <person name="Keesler R."/>
            <person name="Sukura A."/>
            <person name="Hirsch V."/>
            <person name="Kutty G."/>
            <person name="Liu Y."/>
            <person name="Peng L."/>
            <person name="Chen J."/>
            <person name="Song J."/>
            <person name="Weissenbacher-Lang C."/>
            <person name="Xu J."/>
            <person name="Upham N.S."/>
            <person name="Stajich J.E."/>
            <person name="Cuomo C.A."/>
            <person name="Cushion M.T."/>
            <person name="Kovacs J.A."/>
        </authorList>
    </citation>
    <scope>NUCLEOTIDE SEQUENCE</scope>
    <source>
        <strain evidence="11">2A</strain>
    </source>
</reference>
<dbReference type="GO" id="GO:0016020">
    <property type="term" value="C:membrane"/>
    <property type="evidence" value="ECO:0007669"/>
    <property type="project" value="UniProtKB-SubCell"/>
</dbReference>
<dbReference type="InterPro" id="IPR027469">
    <property type="entry name" value="Cation_efflux_TMD_sf"/>
</dbReference>
<name>A0A899G6H8_9ASCO</name>
<dbReference type="Gene3D" id="1.20.1510.10">
    <property type="entry name" value="Cation efflux protein transmembrane domain"/>
    <property type="match status" value="1"/>
</dbReference>
<evidence type="ECO:0000313" key="11">
    <source>
        <dbReference type="EMBL" id="QSL64187.1"/>
    </source>
</evidence>
<feature type="transmembrane region" description="Helical" evidence="8">
    <location>
        <begin position="267"/>
        <end position="284"/>
    </location>
</feature>
<evidence type="ECO:0000256" key="3">
    <source>
        <dbReference type="ARBA" id="ARBA00022448"/>
    </source>
</evidence>
<keyword evidence="3" id="KW-0813">Transport</keyword>
<dbReference type="Pfam" id="PF01545">
    <property type="entry name" value="Cation_efflux"/>
    <property type="match status" value="1"/>
</dbReference>
<dbReference type="InterPro" id="IPR058533">
    <property type="entry name" value="Cation_efflux_TM"/>
</dbReference>
<feature type="domain" description="Cation efflux protein transmembrane" evidence="9">
    <location>
        <begin position="29"/>
        <end position="292"/>
    </location>
</feature>
<evidence type="ECO:0000256" key="8">
    <source>
        <dbReference type="SAM" id="Phobius"/>
    </source>
</evidence>
<dbReference type="PANTHER" id="PTHR45820:SF4">
    <property type="entry name" value="ZINC TRANSPORTER 63C, ISOFORM F"/>
    <property type="match status" value="1"/>
</dbReference>
<keyword evidence="5" id="KW-0862">Zinc</keyword>
<dbReference type="EMBL" id="CP054532">
    <property type="protein sequence ID" value="QSL64187.1"/>
    <property type="molecule type" value="Genomic_DNA"/>
</dbReference>
<accession>A0A899G6H8</accession>
<feature type="transmembrane region" description="Helical" evidence="8">
    <location>
        <begin position="232"/>
        <end position="255"/>
    </location>
</feature>
<comment type="similarity">
    <text evidence="2">Belongs to the cation diffusion facilitator (CDF) transporter (TC 2.A.4) family. SLC30A subfamily.</text>
</comment>
<evidence type="ECO:0000256" key="4">
    <source>
        <dbReference type="ARBA" id="ARBA00022692"/>
    </source>
</evidence>
<feature type="transmembrane region" description="Helical" evidence="8">
    <location>
        <begin position="28"/>
        <end position="54"/>
    </location>
</feature>
<dbReference type="InterPro" id="IPR002524">
    <property type="entry name" value="Cation_efflux"/>
</dbReference>
<evidence type="ECO:0000256" key="5">
    <source>
        <dbReference type="ARBA" id="ARBA00022833"/>
    </source>
</evidence>
<dbReference type="NCBIfam" id="TIGR01297">
    <property type="entry name" value="CDF"/>
    <property type="match status" value="1"/>
</dbReference>
<keyword evidence="4 8" id="KW-0812">Transmembrane</keyword>
<protein>
    <recommendedName>
        <fullName evidence="13">Cation diffusion facilitator family transporter</fullName>
    </recommendedName>
</protein>
<dbReference type="Pfam" id="PF16916">
    <property type="entry name" value="ZT_dimer"/>
    <property type="match status" value="1"/>
</dbReference>
<dbReference type="GO" id="GO:0005385">
    <property type="term" value="F:zinc ion transmembrane transporter activity"/>
    <property type="evidence" value="ECO:0007669"/>
    <property type="project" value="TreeGrafter"/>
</dbReference>
<keyword evidence="7 8" id="KW-0472">Membrane</keyword>
<evidence type="ECO:0000256" key="7">
    <source>
        <dbReference type="ARBA" id="ARBA00023136"/>
    </source>
</evidence>
<dbReference type="SUPFAM" id="SSF161111">
    <property type="entry name" value="Cation efflux protein transmembrane domain-like"/>
    <property type="match status" value="1"/>
</dbReference>
<keyword evidence="6 8" id="KW-1133">Transmembrane helix</keyword>
<feature type="transmembrane region" description="Helical" evidence="8">
    <location>
        <begin position="66"/>
        <end position="84"/>
    </location>
</feature>
<evidence type="ECO:0000259" key="10">
    <source>
        <dbReference type="Pfam" id="PF16916"/>
    </source>
</evidence>